<name>F2L254_THEU7</name>
<reference key="2">
    <citation type="submission" date="2011-03" db="EMBL/GenBank/DDBJ databases">
        <title>Complete genome sequence of the thermoacidophilic crenarchaeon Thermoproteus uzoniensis 768-20.</title>
        <authorList>
            <person name="Mardanov A.V."/>
            <person name="Gumerov V.M."/>
            <person name="Beletsky A.V."/>
            <person name="Prokofeva M.I."/>
            <person name="Bonch-Osmolovskaya E.A."/>
            <person name="Ravin N.V."/>
            <person name="Skryabin K.G."/>
        </authorList>
    </citation>
    <scope>NUCLEOTIDE SEQUENCE</scope>
    <source>
        <strain>768-20</strain>
    </source>
</reference>
<dbReference type="CDD" id="cd06550">
    <property type="entry name" value="TM_ABC_iron-siderophores_like"/>
    <property type="match status" value="1"/>
</dbReference>
<keyword evidence="7 8" id="KW-0472">Membrane</keyword>
<keyword evidence="5 8" id="KW-0812">Transmembrane</keyword>
<feature type="transmembrane region" description="Helical" evidence="8">
    <location>
        <begin position="287"/>
        <end position="311"/>
    </location>
</feature>
<dbReference type="EMBL" id="CP002590">
    <property type="protein sequence ID" value="AEA12981.1"/>
    <property type="molecule type" value="Genomic_DNA"/>
</dbReference>
<dbReference type="InterPro" id="IPR037294">
    <property type="entry name" value="ABC_BtuC-like"/>
</dbReference>
<evidence type="ECO:0000256" key="5">
    <source>
        <dbReference type="ARBA" id="ARBA00022692"/>
    </source>
</evidence>
<keyword evidence="4" id="KW-1003">Cell membrane</keyword>
<feature type="transmembrane region" description="Helical" evidence="8">
    <location>
        <begin position="130"/>
        <end position="153"/>
    </location>
</feature>
<dbReference type="Pfam" id="PF01032">
    <property type="entry name" value="FecCD"/>
    <property type="match status" value="1"/>
</dbReference>
<dbReference type="HOGENOM" id="CLU_013016_0_2_2"/>
<sequence>MSLISLPPLLILFLSTGAVLLAPDKLFAGGPYSVIVYGIRLPAAIAAALIGSTLAVSGAVMQTLYRNPLLDPYITGTASGAAFGALLAYVLVIAGLSPAYMLLYQVPLAFLLAMAASVATLAVGRGNVYATVIGGVAVSYIFSAATTIGLSYLSSRLPQIPPLAFWLFGYIDYVSYKADALLAIAATGLIAAAVREARRMDLVAISDELAHVRRIRPDRYRLLWISAISLSTALIVSQVGVVGFLGLMVPHMARMALRNGSATAVVPASAALGAPVLLASDALARGLLGFSIPVTAITSVLSAPVIILALAHAGKRLDR</sequence>
<reference evidence="9 10" key="1">
    <citation type="journal article" date="2011" name="J. Bacteriol.">
        <title>Complete genome sequence of the thermoacidophilic crenarchaeon Thermoproteus uzoniensis 768-20.</title>
        <authorList>
            <person name="Mardanov A.V."/>
            <person name="Gumerov V.M."/>
            <person name="Beletsky A.V."/>
            <person name="Prokofeva M.I."/>
            <person name="Bonch-Osmolovskaya E.A."/>
            <person name="Ravin N.V."/>
            <person name="Skryabin K.G."/>
        </authorList>
    </citation>
    <scope>NUCLEOTIDE SEQUENCE [LARGE SCALE GENOMIC DNA]</scope>
    <source>
        <strain evidence="9 10">768-20</strain>
    </source>
</reference>
<evidence type="ECO:0000256" key="1">
    <source>
        <dbReference type="ARBA" id="ARBA00004651"/>
    </source>
</evidence>
<dbReference type="Gene3D" id="1.10.3470.10">
    <property type="entry name" value="ABC transporter involved in vitamin B12 uptake, BtuC"/>
    <property type="match status" value="1"/>
</dbReference>
<evidence type="ECO:0000256" key="2">
    <source>
        <dbReference type="ARBA" id="ARBA00007935"/>
    </source>
</evidence>
<dbReference type="KEGG" id="tuz:TUZN_1510"/>
<keyword evidence="3" id="KW-0813">Transport</keyword>
<evidence type="ECO:0000256" key="4">
    <source>
        <dbReference type="ARBA" id="ARBA00022475"/>
    </source>
</evidence>
<dbReference type="GO" id="GO:0005886">
    <property type="term" value="C:plasma membrane"/>
    <property type="evidence" value="ECO:0007669"/>
    <property type="project" value="UniProtKB-SubCell"/>
</dbReference>
<feature type="transmembrane region" description="Helical" evidence="8">
    <location>
        <begin position="37"/>
        <end position="61"/>
    </location>
</feature>
<organism evidence="9 10">
    <name type="scientific">Thermoproteus uzoniensis (strain 768-20)</name>
    <dbReference type="NCBI Taxonomy" id="999630"/>
    <lineage>
        <taxon>Archaea</taxon>
        <taxon>Thermoproteota</taxon>
        <taxon>Thermoprotei</taxon>
        <taxon>Thermoproteales</taxon>
        <taxon>Thermoproteaceae</taxon>
        <taxon>Thermoproteus</taxon>
    </lineage>
</organism>
<keyword evidence="10" id="KW-1185">Reference proteome</keyword>
<feature type="transmembrane region" description="Helical" evidence="8">
    <location>
        <begin position="73"/>
        <end position="96"/>
    </location>
</feature>
<dbReference type="PANTHER" id="PTHR30472:SF25">
    <property type="entry name" value="ABC TRANSPORTER PERMEASE PROTEIN MJ0876-RELATED"/>
    <property type="match status" value="1"/>
</dbReference>
<dbReference type="InterPro" id="IPR000522">
    <property type="entry name" value="ABC_transptr_permease_BtuC"/>
</dbReference>
<dbReference type="GO" id="GO:0022857">
    <property type="term" value="F:transmembrane transporter activity"/>
    <property type="evidence" value="ECO:0007669"/>
    <property type="project" value="InterPro"/>
</dbReference>
<evidence type="ECO:0000313" key="10">
    <source>
        <dbReference type="Proteomes" id="UP000008138"/>
    </source>
</evidence>
<dbReference type="PANTHER" id="PTHR30472">
    <property type="entry name" value="FERRIC ENTEROBACTIN TRANSPORT SYSTEM PERMEASE PROTEIN"/>
    <property type="match status" value="1"/>
</dbReference>
<gene>
    <name evidence="9" type="ordered locus">TUZN_1510</name>
</gene>
<dbReference type="AlphaFoldDB" id="F2L254"/>
<keyword evidence="6 8" id="KW-1133">Transmembrane helix</keyword>
<feature type="transmembrane region" description="Helical" evidence="8">
    <location>
        <begin position="173"/>
        <end position="194"/>
    </location>
</feature>
<evidence type="ECO:0000313" key="9">
    <source>
        <dbReference type="EMBL" id="AEA12981.1"/>
    </source>
</evidence>
<comment type="subcellular location">
    <subcellularLocation>
        <location evidence="1">Cell membrane</location>
        <topology evidence="1">Multi-pass membrane protein</topology>
    </subcellularLocation>
</comment>
<comment type="similarity">
    <text evidence="2">Belongs to the binding-protein-dependent transport system permease family. FecCD subfamily.</text>
</comment>
<feature type="transmembrane region" description="Helical" evidence="8">
    <location>
        <begin position="102"/>
        <end position="123"/>
    </location>
</feature>
<proteinExistence type="inferred from homology"/>
<evidence type="ECO:0000256" key="3">
    <source>
        <dbReference type="ARBA" id="ARBA00022448"/>
    </source>
</evidence>
<dbReference type="Proteomes" id="UP000008138">
    <property type="component" value="Chromosome"/>
</dbReference>
<evidence type="ECO:0000256" key="6">
    <source>
        <dbReference type="ARBA" id="ARBA00022989"/>
    </source>
</evidence>
<accession>F2L254</accession>
<dbReference type="STRING" id="999630.TUZN_1510"/>
<feature type="transmembrane region" description="Helical" evidence="8">
    <location>
        <begin position="222"/>
        <end position="249"/>
    </location>
</feature>
<protein>
    <submittedName>
        <fullName evidence="9">Transport system permease protein</fullName>
    </submittedName>
</protein>
<evidence type="ECO:0000256" key="8">
    <source>
        <dbReference type="SAM" id="Phobius"/>
    </source>
</evidence>
<dbReference type="SUPFAM" id="SSF81345">
    <property type="entry name" value="ABC transporter involved in vitamin B12 uptake, BtuC"/>
    <property type="match status" value="1"/>
</dbReference>
<dbReference type="eggNOG" id="arCOG01007">
    <property type="taxonomic scope" value="Archaea"/>
</dbReference>
<evidence type="ECO:0000256" key="7">
    <source>
        <dbReference type="ARBA" id="ARBA00023136"/>
    </source>
</evidence>